<proteinExistence type="predicted"/>
<reference evidence="11 12" key="1">
    <citation type="submission" date="2019-11" db="EMBL/GenBank/DDBJ databases">
        <title>Type strains purchased from KCTC, JCM and DSMZ.</title>
        <authorList>
            <person name="Lu H."/>
        </authorList>
    </citation>
    <scope>NUCLEOTIDE SEQUENCE [LARGE SCALE GENOMIC DNA]</scope>
    <source>
        <strain evidence="11 12">KCTC 42409</strain>
    </source>
</reference>
<evidence type="ECO:0000256" key="5">
    <source>
        <dbReference type="ARBA" id="ARBA00022691"/>
    </source>
</evidence>
<dbReference type="GO" id="GO:0005737">
    <property type="term" value="C:cytoplasm"/>
    <property type="evidence" value="ECO:0007669"/>
    <property type="project" value="InterPro"/>
</dbReference>
<dbReference type="InterPro" id="IPR029063">
    <property type="entry name" value="SAM-dependent_MTases_sf"/>
</dbReference>
<dbReference type="AlphaFoldDB" id="A0A6L6PSU1"/>
<dbReference type="EC" id="2.1.1.80" evidence="2"/>
<feature type="active site" evidence="6">
    <location>
        <position position="156"/>
    </location>
</feature>
<feature type="region of interest" description="Disordered" evidence="7">
    <location>
        <begin position="672"/>
        <end position="707"/>
    </location>
</feature>
<dbReference type="PANTHER" id="PTHR24422:SF27">
    <property type="entry name" value="PROTEIN-GLUTAMATE O-METHYLTRANSFERASE"/>
    <property type="match status" value="1"/>
</dbReference>
<dbReference type="Gene3D" id="3.30.450.20">
    <property type="entry name" value="PAS domain"/>
    <property type="match status" value="1"/>
</dbReference>
<dbReference type="Pfam" id="PF01739">
    <property type="entry name" value="CheR"/>
    <property type="match status" value="1"/>
</dbReference>
<evidence type="ECO:0000259" key="9">
    <source>
        <dbReference type="PROSITE" id="PS50122"/>
    </source>
</evidence>
<keyword evidence="12" id="KW-1185">Reference proteome</keyword>
<dbReference type="Proteomes" id="UP000484015">
    <property type="component" value="Unassembled WGS sequence"/>
</dbReference>
<dbReference type="InterPro" id="IPR000673">
    <property type="entry name" value="Sig_transdc_resp-reg_Me-estase"/>
</dbReference>
<dbReference type="GO" id="GO:0000156">
    <property type="term" value="F:phosphorelay response regulator activity"/>
    <property type="evidence" value="ECO:0007669"/>
    <property type="project" value="InterPro"/>
</dbReference>
<dbReference type="SUPFAM" id="SSF55785">
    <property type="entry name" value="PYP-like sensor domain (PAS domain)"/>
    <property type="match status" value="1"/>
</dbReference>
<dbReference type="GO" id="GO:0032259">
    <property type="term" value="P:methylation"/>
    <property type="evidence" value="ECO:0007669"/>
    <property type="project" value="UniProtKB-KW"/>
</dbReference>
<dbReference type="InterPro" id="IPR035909">
    <property type="entry name" value="CheB_C"/>
</dbReference>
<dbReference type="SUPFAM" id="SSF53335">
    <property type="entry name" value="S-adenosyl-L-methionine-dependent methyltransferases"/>
    <property type="match status" value="1"/>
</dbReference>
<dbReference type="GO" id="GO:0008984">
    <property type="term" value="F:protein-glutamate methylesterase activity"/>
    <property type="evidence" value="ECO:0007669"/>
    <property type="project" value="InterPro"/>
</dbReference>
<dbReference type="InterPro" id="IPR000780">
    <property type="entry name" value="CheR_MeTrfase"/>
</dbReference>
<dbReference type="Pfam" id="PF13596">
    <property type="entry name" value="PAS_10"/>
    <property type="match status" value="1"/>
</dbReference>
<evidence type="ECO:0000256" key="6">
    <source>
        <dbReference type="PROSITE-ProRule" id="PRU00050"/>
    </source>
</evidence>
<dbReference type="InterPro" id="IPR050903">
    <property type="entry name" value="Bact_Chemotaxis_MeTrfase"/>
</dbReference>
<dbReference type="OrthoDB" id="9816309at2"/>
<evidence type="ECO:0000256" key="7">
    <source>
        <dbReference type="SAM" id="MobiDB-lite"/>
    </source>
</evidence>
<feature type="domain" description="PAC" evidence="8">
    <location>
        <begin position="800"/>
        <end position="850"/>
    </location>
</feature>
<comment type="caution">
    <text evidence="11">The sequence shown here is derived from an EMBL/GenBank/DDBJ whole genome shotgun (WGS) entry which is preliminary data.</text>
</comment>
<dbReference type="GO" id="GO:0008983">
    <property type="term" value="F:protein-glutamate O-methyltransferase activity"/>
    <property type="evidence" value="ECO:0007669"/>
    <property type="project" value="UniProtKB-EC"/>
</dbReference>
<comment type="catalytic activity">
    <reaction evidence="1">
        <text>L-glutamyl-[protein] + S-adenosyl-L-methionine = [protein]-L-glutamate 5-O-methyl ester + S-adenosyl-L-homocysteine</text>
        <dbReference type="Rhea" id="RHEA:24452"/>
        <dbReference type="Rhea" id="RHEA-COMP:10208"/>
        <dbReference type="Rhea" id="RHEA-COMP:10311"/>
        <dbReference type="ChEBI" id="CHEBI:29973"/>
        <dbReference type="ChEBI" id="CHEBI:57856"/>
        <dbReference type="ChEBI" id="CHEBI:59789"/>
        <dbReference type="ChEBI" id="CHEBI:82795"/>
        <dbReference type="EC" id="2.1.1.80"/>
    </reaction>
</comment>
<protein>
    <recommendedName>
        <fullName evidence="2">protein-glutamate O-methyltransferase</fullName>
        <ecNumber evidence="2">2.1.1.80</ecNumber>
    </recommendedName>
</protein>
<keyword evidence="3" id="KW-0489">Methyltransferase</keyword>
<evidence type="ECO:0000313" key="11">
    <source>
        <dbReference type="EMBL" id="MTW00603.1"/>
    </source>
</evidence>
<feature type="domain" description="CheB-type methylesterase" evidence="9">
    <location>
        <begin position="25"/>
        <end position="214"/>
    </location>
</feature>
<dbReference type="GO" id="GO:0006935">
    <property type="term" value="P:chemotaxis"/>
    <property type="evidence" value="ECO:0007669"/>
    <property type="project" value="UniProtKB-UniRule"/>
</dbReference>
<dbReference type="Gene3D" id="3.40.50.180">
    <property type="entry name" value="Methylesterase CheB, C-terminal domain"/>
    <property type="match status" value="1"/>
</dbReference>
<sequence>MAQAPLPKQPSQPRGKRTAKAATTTPSILRIAAIGASAGGLEALEQFFRPAPTHTGLAFVVIQHQDPSYQGMLPELLRRFTSMPVLQISHGMIAEADHIYVVPSGQQASMSKEMFVLEALSGRPGLALPIDQFFLSLAQEHGANAIGLVLSGMGADGSLGLTAIRSEDGLTLVQEPSDAKFDSMPSNAIKADETAIVAPADKLMSELLRQLTHEAGYAAPHGHAAHESPLHALIALLHRYTGHDFSSYKTNTLYRRIGRRIALHQLADMGAYVDFLHANPQEIHLLFKELLIGVTHFFRDEPLWTGLLESSMPAICRRHGETDRVMRAWVPACSTGEEAYSLAIIFKETLEQMGGGLRLTLQVFATDLDADAIARARLGRYPEEIEDDVNAQRLERYFIKEEKSYRVCKEIRDMVVFAQQNMISDPPFTKLDVLMCRNLLIYLDADIQAKLIPLFHYALNPGGLLILGSAETIGRYTNLFASIDSKARIYRRIDSQGRQSLQFPTRTLPAMPPDTVEVNRHLVHRDSLQQQAEQFLLDRYVPAAVLINAEGDVIYINGRTGKYLEPAAGKANWNIYAMAREELRHALSSCLHRAMRNNESSKAEGVRLDTGGSGSSINVVVHPTEGLEHLRGMYMVVFEEIKETALNLRSRRPKTADAAYLAELKRTREDMQSMREELTSANEELQSTNEELQSTNEELTTTKEETQSMNEELQVVNAELHARMEDLAHANNDLKNLLNSTEIATVFLDEALNVRRFTTHSTHIFRLIPSDVGRPLSDITNILLYPELQDDAKQVLATSTHKEKQVSTKDGQWYKARIMPYRTSENVVDGLVMTFLEITELKVMEAEMRNAAGRSN</sequence>
<dbReference type="InterPro" id="IPR022641">
    <property type="entry name" value="CheR_N"/>
</dbReference>
<dbReference type="PROSITE" id="PS50113">
    <property type="entry name" value="PAC"/>
    <property type="match status" value="1"/>
</dbReference>
<evidence type="ECO:0000256" key="4">
    <source>
        <dbReference type="ARBA" id="ARBA00022679"/>
    </source>
</evidence>
<dbReference type="PANTHER" id="PTHR24422">
    <property type="entry name" value="CHEMOTAXIS PROTEIN METHYLTRANSFERASE"/>
    <property type="match status" value="1"/>
</dbReference>
<dbReference type="PROSITE" id="PS50123">
    <property type="entry name" value="CHER"/>
    <property type="match status" value="1"/>
</dbReference>
<organism evidence="11 12">
    <name type="scientific">Pseudoduganella ginsengisoli</name>
    <dbReference type="NCBI Taxonomy" id="1462440"/>
    <lineage>
        <taxon>Bacteria</taxon>
        <taxon>Pseudomonadati</taxon>
        <taxon>Pseudomonadota</taxon>
        <taxon>Betaproteobacteria</taxon>
        <taxon>Burkholderiales</taxon>
        <taxon>Oxalobacteraceae</taxon>
        <taxon>Telluria group</taxon>
        <taxon>Pseudoduganella</taxon>
    </lineage>
</organism>
<keyword evidence="6" id="KW-0145">Chemotaxis</keyword>
<evidence type="ECO:0000259" key="10">
    <source>
        <dbReference type="PROSITE" id="PS50123"/>
    </source>
</evidence>
<feature type="region of interest" description="Disordered" evidence="7">
    <location>
        <begin position="1"/>
        <end position="22"/>
    </location>
</feature>
<dbReference type="Pfam" id="PF01339">
    <property type="entry name" value="CheB_methylest"/>
    <property type="match status" value="1"/>
</dbReference>
<dbReference type="SUPFAM" id="SSF52738">
    <property type="entry name" value="Methylesterase CheB, C-terminal domain"/>
    <property type="match status" value="1"/>
</dbReference>
<dbReference type="SMART" id="SM00138">
    <property type="entry name" value="MeTrc"/>
    <property type="match status" value="1"/>
</dbReference>
<dbReference type="Pfam" id="PF03705">
    <property type="entry name" value="CheR_N"/>
    <property type="match status" value="1"/>
</dbReference>
<feature type="active site" evidence="6">
    <location>
        <position position="64"/>
    </location>
</feature>
<gene>
    <name evidence="11" type="ORF">GM668_00735</name>
</gene>
<feature type="compositionally biased region" description="Polar residues" evidence="7">
    <location>
        <begin position="679"/>
        <end position="694"/>
    </location>
</feature>
<dbReference type="SUPFAM" id="SSF47757">
    <property type="entry name" value="Chemotaxis receptor methyltransferase CheR, N-terminal domain"/>
    <property type="match status" value="1"/>
</dbReference>
<dbReference type="InterPro" id="IPR036804">
    <property type="entry name" value="CheR_N_sf"/>
</dbReference>
<evidence type="ECO:0000259" key="8">
    <source>
        <dbReference type="PROSITE" id="PS50113"/>
    </source>
</evidence>
<dbReference type="InterPro" id="IPR022642">
    <property type="entry name" value="CheR_C"/>
</dbReference>
<keyword evidence="6" id="KW-0378">Hydrolase</keyword>
<feature type="active site" evidence="6">
    <location>
        <position position="37"/>
    </location>
</feature>
<dbReference type="PROSITE" id="PS50122">
    <property type="entry name" value="CHEB"/>
    <property type="match status" value="1"/>
</dbReference>
<evidence type="ECO:0000256" key="1">
    <source>
        <dbReference type="ARBA" id="ARBA00001541"/>
    </source>
</evidence>
<name>A0A6L6PSU1_9BURK</name>
<dbReference type="RefSeq" id="WP_155437024.1">
    <property type="nucleotide sequence ID" value="NZ_WNLA01000001.1"/>
</dbReference>
<dbReference type="EMBL" id="WNLA01000001">
    <property type="protein sequence ID" value="MTW00603.1"/>
    <property type="molecule type" value="Genomic_DNA"/>
</dbReference>
<evidence type="ECO:0000256" key="3">
    <source>
        <dbReference type="ARBA" id="ARBA00022603"/>
    </source>
</evidence>
<dbReference type="InterPro" id="IPR000700">
    <property type="entry name" value="PAS-assoc_C"/>
</dbReference>
<dbReference type="CDD" id="cd16434">
    <property type="entry name" value="CheB-CheR_fusion"/>
    <property type="match status" value="1"/>
</dbReference>
<keyword evidence="4" id="KW-0808">Transferase</keyword>
<accession>A0A6L6PSU1</accession>
<evidence type="ECO:0000313" key="12">
    <source>
        <dbReference type="Proteomes" id="UP000484015"/>
    </source>
</evidence>
<feature type="domain" description="CheR-type methyltransferase" evidence="10">
    <location>
        <begin position="233"/>
        <end position="495"/>
    </location>
</feature>
<evidence type="ECO:0000256" key="2">
    <source>
        <dbReference type="ARBA" id="ARBA00012534"/>
    </source>
</evidence>
<keyword evidence="5" id="KW-0949">S-adenosyl-L-methionine</keyword>
<dbReference type="Gene3D" id="1.10.155.10">
    <property type="entry name" value="Chemotaxis receptor methyltransferase CheR, N-terminal domain"/>
    <property type="match status" value="1"/>
</dbReference>
<dbReference type="PRINTS" id="PR00996">
    <property type="entry name" value="CHERMTFRASE"/>
</dbReference>
<dbReference type="InterPro" id="IPR035965">
    <property type="entry name" value="PAS-like_dom_sf"/>
</dbReference>
<dbReference type="Gene3D" id="3.40.50.150">
    <property type="entry name" value="Vaccinia Virus protein VP39"/>
    <property type="match status" value="1"/>
</dbReference>